<proteinExistence type="predicted"/>
<name>A0A6A5QIC0_AMPQU</name>
<keyword evidence="3" id="KW-1185">Reference proteome</keyword>
<gene>
    <name evidence="2" type="ORF">BDU57DRAFT_539504</name>
</gene>
<dbReference type="Proteomes" id="UP000800096">
    <property type="component" value="Unassembled WGS sequence"/>
</dbReference>
<evidence type="ECO:0000313" key="2">
    <source>
        <dbReference type="EMBL" id="KAF1915132.1"/>
    </source>
</evidence>
<dbReference type="EMBL" id="ML979136">
    <property type="protein sequence ID" value="KAF1915132.1"/>
    <property type="molecule type" value="Genomic_DNA"/>
</dbReference>
<organism evidence="2 3">
    <name type="scientific">Ampelomyces quisqualis</name>
    <name type="common">Powdery mildew agent</name>
    <dbReference type="NCBI Taxonomy" id="50730"/>
    <lineage>
        <taxon>Eukaryota</taxon>
        <taxon>Fungi</taxon>
        <taxon>Dikarya</taxon>
        <taxon>Ascomycota</taxon>
        <taxon>Pezizomycotina</taxon>
        <taxon>Dothideomycetes</taxon>
        <taxon>Pleosporomycetidae</taxon>
        <taxon>Pleosporales</taxon>
        <taxon>Pleosporineae</taxon>
        <taxon>Phaeosphaeriaceae</taxon>
        <taxon>Ampelomyces</taxon>
    </lineage>
</organism>
<reference evidence="2" key="1">
    <citation type="journal article" date="2020" name="Stud. Mycol.">
        <title>101 Dothideomycetes genomes: a test case for predicting lifestyles and emergence of pathogens.</title>
        <authorList>
            <person name="Haridas S."/>
            <person name="Albert R."/>
            <person name="Binder M."/>
            <person name="Bloem J."/>
            <person name="Labutti K."/>
            <person name="Salamov A."/>
            <person name="Andreopoulos B."/>
            <person name="Baker S."/>
            <person name="Barry K."/>
            <person name="Bills G."/>
            <person name="Bluhm B."/>
            <person name="Cannon C."/>
            <person name="Castanera R."/>
            <person name="Culley D."/>
            <person name="Daum C."/>
            <person name="Ezra D."/>
            <person name="Gonzalez J."/>
            <person name="Henrissat B."/>
            <person name="Kuo A."/>
            <person name="Liang C."/>
            <person name="Lipzen A."/>
            <person name="Lutzoni F."/>
            <person name="Magnuson J."/>
            <person name="Mondo S."/>
            <person name="Nolan M."/>
            <person name="Ohm R."/>
            <person name="Pangilinan J."/>
            <person name="Park H.-J."/>
            <person name="Ramirez L."/>
            <person name="Alfaro M."/>
            <person name="Sun H."/>
            <person name="Tritt A."/>
            <person name="Yoshinaga Y."/>
            <person name="Zwiers L.-H."/>
            <person name="Turgeon B."/>
            <person name="Goodwin S."/>
            <person name="Spatafora J."/>
            <person name="Crous P."/>
            <person name="Grigoriev I."/>
        </authorList>
    </citation>
    <scope>NUCLEOTIDE SEQUENCE</scope>
    <source>
        <strain evidence="2">HMLAC05119</strain>
    </source>
</reference>
<dbReference type="AlphaFoldDB" id="A0A6A5QIC0"/>
<accession>A0A6A5QIC0</accession>
<sequence>MDRYDCPDPATYKVDIAEDGTTTLNKMYRRHLDKYEKTHPWDFFLAQVERVCLEWIESYKVSKLKATLEGAIAQLSAYTSALRIDQWLGSMDKDAQSPYSTATDPGLGFGERPEVRFTPPAPPLFSTP</sequence>
<evidence type="ECO:0000313" key="3">
    <source>
        <dbReference type="Proteomes" id="UP000800096"/>
    </source>
</evidence>
<evidence type="ECO:0000256" key="1">
    <source>
        <dbReference type="SAM" id="MobiDB-lite"/>
    </source>
</evidence>
<feature type="compositionally biased region" description="Pro residues" evidence="1">
    <location>
        <begin position="119"/>
        <end position="128"/>
    </location>
</feature>
<dbReference type="OrthoDB" id="2906425at2759"/>
<protein>
    <submittedName>
        <fullName evidence="2">Uncharacterized protein</fullName>
    </submittedName>
</protein>
<feature type="region of interest" description="Disordered" evidence="1">
    <location>
        <begin position="93"/>
        <end position="128"/>
    </location>
</feature>